<proteinExistence type="predicted"/>
<comment type="caution">
    <text evidence="1">The sequence shown here is derived from an EMBL/GenBank/DDBJ whole genome shotgun (WGS) entry which is preliminary data.</text>
</comment>
<sequence length="66" mass="7953">MEFFDRGLPKCHGLIRTDPFFSFYFIRPMFSFLLREWKFVLLTGKSPQVIESFYYVFQLASKSITQ</sequence>
<dbReference type="Proteomes" id="UP001154282">
    <property type="component" value="Unassembled WGS sequence"/>
</dbReference>
<evidence type="ECO:0000313" key="2">
    <source>
        <dbReference type="Proteomes" id="UP001154282"/>
    </source>
</evidence>
<gene>
    <name evidence="1" type="ORF">LITE_LOCUS29029</name>
</gene>
<dbReference type="AlphaFoldDB" id="A0AAV0MJ69"/>
<evidence type="ECO:0000313" key="1">
    <source>
        <dbReference type="EMBL" id="CAI0446470.1"/>
    </source>
</evidence>
<accession>A0AAV0MJ69</accession>
<name>A0AAV0MJ69_9ROSI</name>
<protein>
    <submittedName>
        <fullName evidence="1">Uncharacterized protein</fullName>
    </submittedName>
</protein>
<dbReference type="EMBL" id="CAMGYJ010000007">
    <property type="protein sequence ID" value="CAI0446470.1"/>
    <property type="molecule type" value="Genomic_DNA"/>
</dbReference>
<organism evidence="1 2">
    <name type="scientific">Linum tenue</name>
    <dbReference type="NCBI Taxonomy" id="586396"/>
    <lineage>
        <taxon>Eukaryota</taxon>
        <taxon>Viridiplantae</taxon>
        <taxon>Streptophyta</taxon>
        <taxon>Embryophyta</taxon>
        <taxon>Tracheophyta</taxon>
        <taxon>Spermatophyta</taxon>
        <taxon>Magnoliopsida</taxon>
        <taxon>eudicotyledons</taxon>
        <taxon>Gunneridae</taxon>
        <taxon>Pentapetalae</taxon>
        <taxon>rosids</taxon>
        <taxon>fabids</taxon>
        <taxon>Malpighiales</taxon>
        <taxon>Linaceae</taxon>
        <taxon>Linum</taxon>
    </lineage>
</organism>
<reference evidence="1" key="1">
    <citation type="submission" date="2022-08" db="EMBL/GenBank/DDBJ databases">
        <authorList>
            <person name="Gutierrez-Valencia J."/>
        </authorList>
    </citation>
    <scope>NUCLEOTIDE SEQUENCE</scope>
</reference>
<keyword evidence="2" id="KW-1185">Reference proteome</keyword>